<reference evidence="2" key="2">
    <citation type="journal article" date="2023" name="Curr. Microbiol.">
        <title>Granulicatella seriolae sp. nov., a Novel Facultative Anaerobe Isolated from Yellowtail Marine Fish.</title>
        <authorList>
            <person name="Lee M."/>
            <person name="Choi Y.J."/>
            <person name="Farooq A."/>
            <person name="Jeong J.B."/>
            <person name="Jung M.Y."/>
        </authorList>
    </citation>
    <scope>NUCLEOTIDE SEQUENCE</scope>
    <source>
        <strain evidence="2">S8</strain>
    </source>
</reference>
<dbReference type="PANTHER" id="PTHR37308">
    <property type="entry name" value="INTEGRAL MEMBRANE PROTEIN"/>
    <property type="match status" value="1"/>
</dbReference>
<name>A0ABT1WME9_9LACT</name>
<evidence type="ECO:0000256" key="1">
    <source>
        <dbReference type="SAM" id="Phobius"/>
    </source>
</evidence>
<evidence type="ECO:0000313" key="2">
    <source>
        <dbReference type="EMBL" id="MCQ9209522.1"/>
    </source>
</evidence>
<protein>
    <submittedName>
        <fullName evidence="2">DUF368 domain-containing protein</fullName>
    </submittedName>
</protein>
<keyword evidence="1" id="KW-0812">Transmembrane</keyword>
<dbReference type="RefSeq" id="WP_256944636.1">
    <property type="nucleotide sequence ID" value="NZ_JANHNZ010000002.1"/>
</dbReference>
<gene>
    <name evidence="2" type="ORF">NPA36_03060</name>
</gene>
<dbReference type="InterPro" id="IPR007163">
    <property type="entry name" value="VCA0040-like"/>
</dbReference>
<dbReference type="EMBL" id="JANHNZ010000002">
    <property type="protein sequence ID" value="MCQ9209522.1"/>
    <property type="molecule type" value="Genomic_DNA"/>
</dbReference>
<feature type="transmembrane region" description="Helical" evidence="1">
    <location>
        <begin position="29"/>
        <end position="52"/>
    </location>
</feature>
<feature type="transmembrane region" description="Helical" evidence="1">
    <location>
        <begin position="201"/>
        <end position="224"/>
    </location>
</feature>
<feature type="transmembrane region" description="Helical" evidence="1">
    <location>
        <begin position="230"/>
        <end position="251"/>
    </location>
</feature>
<feature type="transmembrane region" description="Helical" evidence="1">
    <location>
        <begin position="72"/>
        <end position="95"/>
    </location>
</feature>
<reference evidence="2" key="3">
    <citation type="journal article" date="2023" name="Microbiol. Resour. Announc.">
        <title>Draft Genome Sequence of Granulicatella sp. Strain S8, Isolated from a Marine Fish, Seriola quinqueradiata.</title>
        <authorList>
            <person name="Lee M."/>
            <person name="Farooq A."/>
            <person name="Jeong J.B."/>
            <person name="Jung M.Y."/>
        </authorList>
    </citation>
    <scope>NUCLEOTIDE SEQUENCE</scope>
    <source>
        <strain evidence="2">S8</strain>
    </source>
</reference>
<dbReference type="Proteomes" id="UP001059480">
    <property type="component" value="Unassembled WGS sequence"/>
</dbReference>
<organism evidence="2 3">
    <name type="scientific">Granulicatella seriolae</name>
    <dbReference type="NCBI Taxonomy" id="2967226"/>
    <lineage>
        <taxon>Bacteria</taxon>
        <taxon>Bacillati</taxon>
        <taxon>Bacillota</taxon>
        <taxon>Bacilli</taxon>
        <taxon>Lactobacillales</taxon>
        <taxon>Carnobacteriaceae</taxon>
        <taxon>Granulicatella</taxon>
    </lineage>
</organism>
<evidence type="ECO:0000313" key="3">
    <source>
        <dbReference type="Proteomes" id="UP001059480"/>
    </source>
</evidence>
<proteinExistence type="predicted"/>
<accession>A0ABT1WME9</accession>
<feature type="transmembrane region" description="Helical" evidence="1">
    <location>
        <begin position="101"/>
        <end position="118"/>
    </location>
</feature>
<reference evidence="2" key="1">
    <citation type="submission" date="2022-07" db="EMBL/GenBank/DDBJ databases">
        <authorList>
            <person name="Jung M.-Y."/>
            <person name="Lee M."/>
        </authorList>
    </citation>
    <scope>NUCLEOTIDE SEQUENCE</scope>
    <source>
        <strain evidence="2">S8</strain>
    </source>
</reference>
<feature type="transmembrane region" description="Helical" evidence="1">
    <location>
        <begin position="130"/>
        <end position="148"/>
    </location>
</feature>
<keyword evidence="1" id="KW-1133">Transmembrane helix</keyword>
<feature type="transmembrane region" description="Helical" evidence="1">
    <location>
        <begin position="258"/>
        <end position="280"/>
    </location>
</feature>
<dbReference type="Pfam" id="PF04018">
    <property type="entry name" value="VCA0040-like"/>
    <property type="match status" value="1"/>
</dbReference>
<keyword evidence="3" id="KW-1185">Reference proteome</keyword>
<comment type="caution">
    <text evidence="2">The sequence shown here is derived from an EMBL/GenBank/DDBJ whole genome shotgun (WGS) entry which is preliminary data.</text>
</comment>
<keyword evidence="1" id="KW-0472">Membrane</keyword>
<sequence length="288" mass="31077">MTNQEDGKTQIVKPNNESKDWILRFVKGMFIGSGFILPGVSGGALAAIFGIYERIINFLANITKDFKKNVLFFLPVGLGAISGIVILSFGVSFLLGNYETIILWFFVGCIVGTGPALWREAGKKGRNTRDIIILVASFVFGIILLSLGSSAVNGSVPQNFFTWMIAGALIALGVIVPGLSPSNFIVYMGMYKAMADGFKSLDLSVLIPIAIGGLLTVLTLSKVIQHIFNVAYPQLFHFIFGIVLASTIMIVPTNYSGFTLVGYLSCAALLFSGIALGSWMSKLEDTYK</sequence>
<dbReference type="PANTHER" id="PTHR37308:SF1">
    <property type="entry name" value="POLYPRENYL-PHOSPHATE TRANSPORTER"/>
    <property type="match status" value="1"/>
</dbReference>
<feature type="transmembrane region" description="Helical" evidence="1">
    <location>
        <begin position="160"/>
        <end position="180"/>
    </location>
</feature>